<evidence type="ECO:0000256" key="4">
    <source>
        <dbReference type="ARBA" id="ARBA00022771"/>
    </source>
</evidence>
<feature type="domain" description="Rrn7/TAF1B N-terminal cyclin" evidence="11">
    <location>
        <begin position="144"/>
        <end position="306"/>
    </location>
</feature>
<gene>
    <name evidence="13" type="ORF">COCNU_09G004120</name>
</gene>
<evidence type="ECO:0000313" key="14">
    <source>
        <dbReference type="Proteomes" id="UP000797356"/>
    </source>
</evidence>
<feature type="compositionally biased region" description="Basic and acidic residues" evidence="10">
    <location>
        <begin position="438"/>
        <end position="452"/>
    </location>
</feature>
<feature type="region of interest" description="Disordered" evidence="10">
    <location>
        <begin position="570"/>
        <end position="597"/>
    </location>
</feature>
<keyword evidence="9" id="KW-0539">Nucleus</keyword>
<evidence type="ECO:0000256" key="8">
    <source>
        <dbReference type="ARBA" id="ARBA00023163"/>
    </source>
</evidence>
<reference evidence="13" key="1">
    <citation type="journal article" date="2017" name="Gigascience">
        <title>The genome draft of coconut (Cocos nucifera).</title>
        <authorList>
            <person name="Xiao Y."/>
            <person name="Xu P."/>
            <person name="Fan H."/>
            <person name="Baudouin L."/>
            <person name="Xia W."/>
            <person name="Bocs S."/>
            <person name="Xu J."/>
            <person name="Li Q."/>
            <person name="Guo A."/>
            <person name="Zhou L."/>
            <person name="Li J."/>
            <person name="Wu Y."/>
            <person name="Ma Z."/>
            <person name="Armero A."/>
            <person name="Issali A.E."/>
            <person name="Liu N."/>
            <person name="Peng M."/>
            <person name="Yang Y."/>
        </authorList>
    </citation>
    <scope>NUCLEOTIDE SEQUENCE</scope>
    <source>
        <tissue evidence="13">Spear leaf of Hainan Tall coconut</tissue>
    </source>
</reference>
<comment type="subcellular location">
    <subcellularLocation>
        <location evidence="1">Nucleus</location>
        <location evidence="1">Nucleolus</location>
    </subcellularLocation>
</comment>
<evidence type="ECO:0000256" key="10">
    <source>
        <dbReference type="SAM" id="MobiDB-lite"/>
    </source>
</evidence>
<accession>A0A8K0N7A7</accession>
<dbReference type="GO" id="GO:0008270">
    <property type="term" value="F:zinc ion binding"/>
    <property type="evidence" value="ECO:0007669"/>
    <property type="project" value="UniProtKB-KW"/>
</dbReference>
<evidence type="ECO:0000259" key="12">
    <source>
        <dbReference type="Pfam" id="PF20645"/>
    </source>
</evidence>
<evidence type="ECO:0000256" key="3">
    <source>
        <dbReference type="ARBA" id="ARBA00022723"/>
    </source>
</evidence>
<evidence type="ECO:0000259" key="11">
    <source>
        <dbReference type="Pfam" id="PF20644"/>
    </source>
</evidence>
<dbReference type="GO" id="GO:0042790">
    <property type="term" value="P:nucleolar large rRNA transcription by RNA polymerase I"/>
    <property type="evidence" value="ECO:0007669"/>
    <property type="project" value="TreeGrafter"/>
</dbReference>
<comment type="similarity">
    <text evidence="2">Belongs to the RRN7/TAF1B family.</text>
</comment>
<keyword evidence="4" id="KW-0863">Zinc-finger</keyword>
<dbReference type="AlphaFoldDB" id="A0A8K0N7A7"/>
<dbReference type="InterPro" id="IPR048540">
    <property type="entry name" value="Rrn7_cyclin_N"/>
</dbReference>
<keyword evidence="5" id="KW-0862">Zinc</keyword>
<sequence>MTAGGGLYCDGCGSREFEAGDDGFFYCQQCGSQSQEVVATGCADEDILGDGSGPGAVYSLFHHRARPQSDAPSATPKISRDELLRSLTQSLSGSAVKREEAEPSAARPYGFDDEPSEPRDFGSGPCPDAETLAGGIRIRYVQGMQVMIQLQCEALVERFGVSPLICGIVGDIWLRYVALSRVFDEKWVEKVIAESEEAEAVAASTNSRDSEPGKLSPFIMFLFLYVKEKWQKPSKHIKAKYKMEPHNSYGQRAIYIWFRSLRKTIPVYSSLAISFLVCHIAREAILPTDICKWALEGKLPYLAAFVELDKYLGSPSNACPLSTRFLFRPVRAIGAWHLEAAAGSIARNIGLRLPSVNFYAIACRYSKELTLPLEKIIPHACCLYEWSIPAELWLSSNASRIPTRVCVMSILIVTIRILYNIHGQGIWEMSLSDRDSSPSHYTRVDHNPDELKSSSVPNFGEIGGDAKESSRTMGSPPENKLLHSKATEFDTKELLGILEAAYDKISDAHDYSKDLRSYLKYCKDIIFAGITTSYDEEILIERLWNIYDKQEVDKLPEDAKFEFLDLKGKRPRDEVPSSELINSKKPREDSKSSLNEDMGTSMATAMDSKLTNTHEFLGNDSGLQGKHPVCNTSSTSSKSYTLDKMKINMEENGFQYLPPRIHQRTDGYLHYKRKRVDGKLIYVAHADYYIILRACAKLAQVDVRVMHLSVLKFERRLAWIEQQIESSLNSLPERMTTMTSGRAEDVC</sequence>
<feature type="region of interest" description="Disordered" evidence="10">
    <location>
        <begin position="438"/>
        <end position="458"/>
    </location>
</feature>
<keyword evidence="7" id="KW-0238">DNA-binding</keyword>
<keyword evidence="14" id="KW-1185">Reference proteome</keyword>
<dbReference type="PANTHER" id="PTHR31576:SF2">
    <property type="entry name" value="TATA BOX-BINDING PROTEIN-ASSOCIATED FACTOR RNA POLYMERASE I SUBUNIT B"/>
    <property type="match status" value="1"/>
</dbReference>
<evidence type="ECO:0000256" key="6">
    <source>
        <dbReference type="ARBA" id="ARBA00023015"/>
    </source>
</evidence>
<name>A0A8K0N7A7_COCNU</name>
<dbReference type="Pfam" id="PF20645">
    <property type="entry name" value="Rrn7_cyclin_C"/>
    <property type="match status" value="1"/>
</dbReference>
<keyword evidence="3" id="KW-0479">Metal-binding</keyword>
<dbReference type="Proteomes" id="UP000797356">
    <property type="component" value="Chromosome 9"/>
</dbReference>
<feature type="domain" description="Rrn7/TAF1B C-terminal cyclin" evidence="12">
    <location>
        <begin position="340"/>
        <end position="425"/>
    </location>
</feature>
<organism evidence="13 14">
    <name type="scientific">Cocos nucifera</name>
    <name type="common">Coconut palm</name>
    <dbReference type="NCBI Taxonomy" id="13894"/>
    <lineage>
        <taxon>Eukaryota</taxon>
        <taxon>Viridiplantae</taxon>
        <taxon>Streptophyta</taxon>
        <taxon>Embryophyta</taxon>
        <taxon>Tracheophyta</taxon>
        <taxon>Spermatophyta</taxon>
        <taxon>Magnoliopsida</taxon>
        <taxon>Liliopsida</taxon>
        <taxon>Arecaceae</taxon>
        <taxon>Arecoideae</taxon>
        <taxon>Cocoseae</taxon>
        <taxon>Attaleinae</taxon>
        <taxon>Cocos</taxon>
    </lineage>
</organism>
<dbReference type="EMBL" id="CM017880">
    <property type="protein sequence ID" value="KAG1360949.1"/>
    <property type="molecule type" value="Genomic_DNA"/>
</dbReference>
<dbReference type="Pfam" id="PF20644">
    <property type="entry name" value="Rrn7_cyclin_N"/>
    <property type="match status" value="1"/>
</dbReference>
<dbReference type="InterPro" id="IPR033599">
    <property type="entry name" value="TAF1B/Rrn7"/>
</dbReference>
<keyword evidence="8" id="KW-0804">Transcription</keyword>
<evidence type="ECO:0000256" key="5">
    <source>
        <dbReference type="ARBA" id="ARBA00022833"/>
    </source>
</evidence>
<evidence type="ECO:0000256" key="9">
    <source>
        <dbReference type="ARBA" id="ARBA00023242"/>
    </source>
</evidence>
<keyword evidence="6" id="KW-0805">Transcription regulation</keyword>
<dbReference type="GO" id="GO:0070860">
    <property type="term" value="C:RNA polymerase I core factor complex"/>
    <property type="evidence" value="ECO:0007669"/>
    <property type="project" value="InterPro"/>
</dbReference>
<evidence type="ECO:0000313" key="13">
    <source>
        <dbReference type="EMBL" id="KAG1360949.1"/>
    </source>
</evidence>
<proteinExistence type="inferred from homology"/>
<dbReference type="InterPro" id="IPR048538">
    <property type="entry name" value="Rrn7_cyclin_C"/>
</dbReference>
<evidence type="ECO:0000256" key="1">
    <source>
        <dbReference type="ARBA" id="ARBA00004604"/>
    </source>
</evidence>
<feature type="region of interest" description="Disordered" evidence="10">
    <location>
        <begin position="91"/>
        <end position="126"/>
    </location>
</feature>
<dbReference type="OrthoDB" id="10069252at2759"/>
<protein>
    <submittedName>
        <fullName evidence="13">TATA box-binding protein-associated factor RNA polymerase I subunit B</fullName>
    </submittedName>
</protein>
<comment type="caution">
    <text evidence="13">The sequence shown here is derived from an EMBL/GenBank/DDBJ whole genome shotgun (WGS) entry which is preliminary data.</text>
</comment>
<evidence type="ECO:0000256" key="2">
    <source>
        <dbReference type="ARBA" id="ARBA00006899"/>
    </source>
</evidence>
<dbReference type="GO" id="GO:0001164">
    <property type="term" value="F:RNA polymerase I core promoter sequence-specific DNA binding"/>
    <property type="evidence" value="ECO:0007669"/>
    <property type="project" value="InterPro"/>
</dbReference>
<reference evidence="13" key="2">
    <citation type="submission" date="2019-07" db="EMBL/GenBank/DDBJ databases">
        <authorList>
            <person name="Yang Y."/>
            <person name="Bocs S."/>
            <person name="Baudouin L."/>
        </authorList>
    </citation>
    <scope>NUCLEOTIDE SEQUENCE</scope>
    <source>
        <tissue evidence="13">Spear leaf of Hainan Tall coconut</tissue>
    </source>
</reference>
<dbReference type="PANTHER" id="PTHR31576">
    <property type="entry name" value="TATA BOX-BINDING PROTEIN-ASSOCIATED FACTOR RNA POLYMERASE I SUBUNIT B"/>
    <property type="match status" value="1"/>
</dbReference>
<evidence type="ECO:0000256" key="7">
    <source>
        <dbReference type="ARBA" id="ARBA00023125"/>
    </source>
</evidence>